<feature type="signal peptide" evidence="1">
    <location>
        <begin position="1"/>
        <end position="28"/>
    </location>
</feature>
<dbReference type="InterPro" id="IPR020556">
    <property type="entry name" value="Amidase_CS"/>
</dbReference>
<dbReference type="InterPro" id="IPR036928">
    <property type="entry name" value="AS_sf"/>
</dbReference>
<dbReference type="Gene3D" id="3.90.1300.10">
    <property type="entry name" value="Amidase signature (AS) domain"/>
    <property type="match status" value="1"/>
</dbReference>
<protein>
    <submittedName>
        <fullName evidence="3">Amidase family protein</fullName>
    </submittedName>
</protein>
<accession>A0ABT4Q4H3</accession>
<feature type="chain" id="PRO_5045485725" evidence="1">
    <location>
        <begin position="29"/>
        <end position="658"/>
    </location>
</feature>
<name>A0ABT4Q4H3_9BACL</name>
<dbReference type="Pfam" id="PF01425">
    <property type="entry name" value="Amidase"/>
    <property type="match status" value="1"/>
</dbReference>
<dbReference type="PANTHER" id="PTHR42678">
    <property type="entry name" value="AMIDASE"/>
    <property type="match status" value="1"/>
</dbReference>
<organism evidence="3 4">
    <name type="scientific">Paenibacillus gyeongsangnamensis</name>
    <dbReference type="NCBI Taxonomy" id="3388067"/>
    <lineage>
        <taxon>Bacteria</taxon>
        <taxon>Bacillati</taxon>
        <taxon>Bacillota</taxon>
        <taxon>Bacilli</taxon>
        <taxon>Bacillales</taxon>
        <taxon>Paenibacillaceae</taxon>
        <taxon>Paenibacillus</taxon>
    </lineage>
</organism>
<feature type="domain" description="SLH" evidence="2">
    <location>
        <begin position="118"/>
        <end position="181"/>
    </location>
</feature>
<sequence>MSKRNVKKFLSTLVCVGLLLAMPGTLFAQSGINAPFKDVSGALSDEIGRSYSLQLVEGYPDGSFQPNKAISRSEFAALVAHVAQRTGITPPAPSGDNTPIKREEAAAMLGAALQTGSAGEDFADVPDDSPYAGAIGKISEAGIMGGYGSGRFGFGDTMTRGQAAAVALRLYDYVKPFELLEAGIPDLQEAMTSGKITSEQLVRQYLDRIAKYDHQGPSINSLITVNPKALEIAAQLDQERKEKGPRGPLHGIPIIVKDNFDTADMVTSAGCLCLKTSVPPEDAFQIKKLKDAGAIILAKANLHEFAFGITTQSSLGGQTLNPYALDRTPGGSSGGTGASIASNFAAAGMGTDTGGSIRIPSSFNSLVGIRPTIGLSSRSGIIPLALTQDVGGPIAKTVTDAAILLDATAGYDPDDVVTAGSVGHIPVSYTQYLQEDGLKGARIGFVTQLLEDKPEAASVNQVTYQALDEMRKLGAEVLPVTLPDYDKIVKYPSLSSWEFKFQLNEYLAKLGPNAPMHSLGEIIDSGQFDQSQKQSMIDRNVRTSLDTAEYKDIVLFRTRTTQQSLLKLMADQRLDALVYPSTSQPAALIGKGQTSGNNNRLSAFTGFPAITVPAGFTPEGLPVGIEFLARAYDEPTLIKLGYSYEQGTHHRKAPVSTP</sequence>
<evidence type="ECO:0000313" key="3">
    <source>
        <dbReference type="EMBL" id="MCZ8511778.1"/>
    </source>
</evidence>
<dbReference type="Proteomes" id="UP001527882">
    <property type="component" value="Unassembled WGS sequence"/>
</dbReference>
<evidence type="ECO:0000313" key="4">
    <source>
        <dbReference type="Proteomes" id="UP001527882"/>
    </source>
</evidence>
<dbReference type="PANTHER" id="PTHR42678:SF34">
    <property type="entry name" value="OS04G0183300 PROTEIN"/>
    <property type="match status" value="1"/>
</dbReference>
<dbReference type="PROSITE" id="PS00571">
    <property type="entry name" value="AMIDASES"/>
    <property type="match status" value="1"/>
</dbReference>
<dbReference type="PROSITE" id="PS51272">
    <property type="entry name" value="SLH"/>
    <property type="match status" value="2"/>
</dbReference>
<evidence type="ECO:0000256" key="1">
    <source>
        <dbReference type="SAM" id="SignalP"/>
    </source>
</evidence>
<dbReference type="InterPro" id="IPR023631">
    <property type="entry name" value="Amidase_dom"/>
</dbReference>
<feature type="domain" description="SLH" evidence="2">
    <location>
        <begin position="30"/>
        <end position="93"/>
    </location>
</feature>
<dbReference type="Pfam" id="PF00395">
    <property type="entry name" value="SLH"/>
    <property type="match status" value="2"/>
</dbReference>
<dbReference type="EMBL" id="JAQAGZ010000003">
    <property type="protein sequence ID" value="MCZ8511778.1"/>
    <property type="molecule type" value="Genomic_DNA"/>
</dbReference>
<reference evidence="3 4" key="1">
    <citation type="submission" date="2022-12" db="EMBL/GenBank/DDBJ databases">
        <title>Draft genome sequence of Paenibacillus sp. dW9.</title>
        <authorList>
            <person name="Choi E.-W."/>
            <person name="Kim D.-U."/>
        </authorList>
    </citation>
    <scope>NUCLEOTIDE SEQUENCE [LARGE SCALE GENOMIC DNA]</scope>
    <source>
        <strain evidence="4">dW9</strain>
    </source>
</reference>
<dbReference type="RefSeq" id="WP_269880181.1">
    <property type="nucleotide sequence ID" value="NZ_JAQAGZ010000003.1"/>
</dbReference>
<evidence type="ECO:0000259" key="2">
    <source>
        <dbReference type="PROSITE" id="PS51272"/>
    </source>
</evidence>
<proteinExistence type="predicted"/>
<keyword evidence="4" id="KW-1185">Reference proteome</keyword>
<keyword evidence="1" id="KW-0732">Signal</keyword>
<comment type="caution">
    <text evidence="3">The sequence shown here is derived from an EMBL/GenBank/DDBJ whole genome shotgun (WGS) entry which is preliminary data.</text>
</comment>
<dbReference type="InterPro" id="IPR001119">
    <property type="entry name" value="SLH_dom"/>
</dbReference>
<dbReference type="SUPFAM" id="SSF75304">
    <property type="entry name" value="Amidase signature (AS) enzymes"/>
    <property type="match status" value="1"/>
</dbReference>
<gene>
    <name evidence="3" type="ORF">O9H85_04940</name>
</gene>